<comment type="caution">
    <text evidence="2">The sequence shown here is derived from an EMBL/GenBank/DDBJ whole genome shotgun (WGS) entry which is preliminary data.</text>
</comment>
<name>A0A6A3F7Q2_9STRA</name>
<dbReference type="Proteomes" id="UP000429523">
    <property type="component" value="Unassembled WGS sequence"/>
</dbReference>
<accession>A0A6A3F7Q2</accession>
<gene>
    <name evidence="3" type="ORF">PF005_g29316</name>
    <name evidence="2" type="ORF">PF009_g8370</name>
</gene>
<evidence type="ECO:0000313" key="4">
    <source>
        <dbReference type="Proteomes" id="UP000429523"/>
    </source>
</evidence>
<evidence type="ECO:0008006" key="6">
    <source>
        <dbReference type="Google" id="ProtNLM"/>
    </source>
</evidence>
<keyword evidence="5" id="KW-1185">Reference proteome</keyword>
<reference evidence="4 5" key="1">
    <citation type="submission" date="2018-08" db="EMBL/GenBank/DDBJ databases">
        <title>Genomic investigation of the strawberry pathogen Phytophthora fragariae indicates pathogenicity is determined by transcriptional variation in three key races.</title>
        <authorList>
            <person name="Adams T.M."/>
            <person name="Armitage A.D."/>
            <person name="Sobczyk M.K."/>
            <person name="Bates H.J."/>
            <person name="Dunwell J.M."/>
            <person name="Nellist C.F."/>
            <person name="Harrison R.J."/>
        </authorList>
    </citation>
    <scope>NUCLEOTIDE SEQUENCE [LARGE SCALE GENOMIC DNA]</scope>
    <source>
        <strain evidence="3 5">NOV-27</strain>
        <strain evidence="2 4">NOV-9</strain>
    </source>
</reference>
<keyword evidence="1" id="KW-0732">Signal</keyword>
<evidence type="ECO:0000256" key="1">
    <source>
        <dbReference type="SAM" id="SignalP"/>
    </source>
</evidence>
<evidence type="ECO:0000313" key="5">
    <source>
        <dbReference type="Proteomes" id="UP000433483"/>
    </source>
</evidence>
<dbReference type="EMBL" id="QXGB01004465">
    <property type="protein sequence ID" value="KAE9166148.1"/>
    <property type="molecule type" value="Genomic_DNA"/>
</dbReference>
<protein>
    <recommendedName>
        <fullName evidence="6">Secreted protein</fullName>
    </recommendedName>
</protein>
<feature type="chain" id="PRO_5036163768" description="Secreted protein" evidence="1">
    <location>
        <begin position="22"/>
        <end position="54"/>
    </location>
</feature>
<proteinExistence type="predicted"/>
<dbReference type="EMBL" id="QXGF01000336">
    <property type="protein sequence ID" value="KAE8941865.1"/>
    <property type="molecule type" value="Genomic_DNA"/>
</dbReference>
<dbReference type="AlphaFoldDB" id="A0A6A3F7Q2"/>
<feature type="signal peptide" evidence="1">
    <location>
        <begin position="1"/>
        <end position="21"/>
    </location>
</feature>
<evidence type="ECO:0000313" key="3">
    <source>
        <dbReference type="EMBL" id="KAE9166148.1"/>
    </source>
</evidence>
<sequence length="54" mass="6267">MNPIVWSLACSTLCCWACSRSFSWRFRWRTWSCLCSRNNLLMPTSLSSSSVTWG</sequence>
<dbReference type="Proteomes" id="UP000433483">
    <property type="component" value="Unassembled WGS sequence"/>
</dbReference>
<evidence type="ECO:0000313" key="2">
    <source>
        <dbReference type="EMBL" id="KAE8941865.1"/>
    </source>
</evidence>
<organism evidence="2 4">
    <name type="scientific">Phytophthora fragariae</name>
    <dbReference type="NCBI Taxonomy" id="53985"/>
    <lineage>
        <taxon>Eukaryota</taxon>
        <taxon>Sar</taxon>
        <taxon>Stramenopiles</taxon>
        <taxon>Oomycota</taxon>
        <taxon>Peronosporomycetes</taxon>
        <taxon>Peronosporales</taxon>
        <taxon>Peronosporaceae</taxon>
        <taxon>Phytophthora</taxon>
    </lineage>
</organism>